<dbReference type="Proteomes" id="UP001596201">
    <property type="component" value="Unassembled WGS sequence"/>
</dbReference>
<keyword evidence="2" id="KW-0472">Membrane</keyword>
<dbReference type="InterPro" id="IPR006311">
    <property type="entry name" value="TAT_signal"/>
</dbReference>
<sequence>MRDNDGDDGDSDAGDGRWPSVTSRRAFLAGVGVGAGGVGLATTHERLAGLLGSETGATAHGVDGHGGGHADADAIRALVPDEAVTHRATGGDWTDAATWTEARPTDEARVLIPAETTVTLDDTLDAAVHTVRVDGTLRVDPAATTRLAVDTLVVTDGGRLELGTADDPVGPDGNATIEFRDRGAIDEDWDPERISRGLLALGGATVRLAGAETTAFAETAVAPTAGDETLELDSAPSGWEAGDRLVLAGSHPDRNEDEELRVSGVSGTTVRLDRPLEYDHVPPRESFSAYVLHRDRHVTLRSASDRTKRRGHVMFMTDDVALRHAAFAALGRTDKSRPFTDPANGVPPQDAEPNPQARYACHFHRTGTGVDAEPRQVVGCHVDGSPGWGYVNHGSYVRFAHNTAYRVFGAAFVAENGAEAGTFHHNFALRSHGSGNVPDGRQFKEDREGAIDDFGHGGYGFWFQGPDLTVTDNVAAGHRHHGFVYWNRAKPDREVPAEVLRSLVGKVPNLPVDRLDGQPELARSDRVEDGMVPSSFVRIRAFAGNTVFASGGGLDVSRHQFGYAHDRVDAYSVVEDFTAFDVGGHRSQWDRRRPPNDRGAQGGTNGISVRYSANVVVRNPTLVAGRGDHRGVGINRNHAPSNVHVENPDVEGWFVGIRAPPRGTAPISGGRLDNHVDVQVIGGTTDRRWSPKQQVAVDGVDFGDGGRAELFLSTALDDDLYGLFTPEGHVRRDGTDLAFAAQAPDVVPYPTKQDLPETGDDPLADLADVPPDRLVGKSNAALTDQYGLAVEGSVGPAVDADRPAGVSVGTVADDSPATPDGAGPIEYVGSAVGSLFEVGSLEQGARLTVYGDATVQTVPGRYAGLPYVRLEGEDGDVDRKSWLRLGLSGASEVFVASETEETPGWLSAWDDTGDSLGTSAGTKRVFRRSLDAGHHWLSGVPTSDDLPTVFVRER</sequence>
<keyword evidence="8" id="KW-1185">Reference proteome</keyword>
<dbReference type="InterPro" id="IPR055401">
    <property type="entry name" value="CEMIP_beta-hel_dom"/>
</dbReference>
<evidence type="ECO:0000256" key="1">
    <source>
        <dbReference type="ARBA" id="ARBA00004236"/>
    </source>
</evidence>
<dbReference type="SMART" id="SM01225">
    <property type="entry name" value="G8"/>
    <property type="match status" value="1"/>
</dbReference>
<dbReference type="PROSITE" id="PS51484">
    <property type="entry name" value="G8"/>
    <property type="match status" value="1"/>
</dbReference>
<name>A0ABD5RDI9_9EURY</name>
<dbReference type="AlphaFoldDB" id="A0ABD5RDI9"/>
<dbReference type="InterPro" id="IPR019316">
    <property type="entry name" value="G8_domain"/>
</dbReference>
<dbReference type="RefSeq" id="WP_227230334.1">
    <property type="nucleotide sequence ID" value="NZ_JAJCVJ010000002.1"/>
</dbReference>
<feature type="compositionally biased region" description="Basic and acidic residues" evidence="5">
    <location>
        <begin position="585"/>
        <end position="596"/>
    </location>
</feature>
<reference evidence="7 8" key="1">
    <citation type="journal article" date="2019" name="Int. J. Syst. Evol. Microbiol.">
        <title>The Global Catalogue of Microorganisms (GCM) 10K type strain sequencing project: providing services to taxonomists for standard genome sequencing and annotation.</title>
        <authorList>
            <consortium name="The Broad Institute Genomics Platform"/>
            <consortium name="The Broad Institute Genome Sequencing Center for Infectious Disease"/>
            <person name="Wu L."/>
            <person name="Ma J."/>
        </authorList>
    </citation>
    <scope>NUCLEOTIDE SEQUENCE [LARGE SCALE GENOMIC DNA]</scope>
    <source>
        <strain evidence="7 8">CGMCC 1.12237</strain>
    </source>
</reference>
<keyword evidence="4" id="KW-0325">Glycoprotein</keyword>
<keyword evidence="3" id="KW-0732">Signal</keyword>
<dbReference type="Pfam" id="PF10162">
    <property type="entry name" value="G8"/>
    <property type="match status" value="1"/>
</dbReference>
<feature type="region of interest" description="Disordered" evidence="5">
    <location>
        <begin position="334"/>
        <end position="355"/>
    </location>
</feature>
<evidence type="ECO:0000313" key="7">
    <source>
        <dbReference type="EMBL" id="MFC5368100.1"/>
    </source>
</evidence>
<protein>
    <submittedName>
        <fullName evidence="7">G8 domain-containing protein</fullName>
    </submittedName>
</protein>
<dbReference type="InterPro" id="IPR052387">
    <property type="entry name" value="Fibrocystin"/>
</dbReference>
<dbReference type="PANTHER" id="PTHR46769">
    <property type="entry name" value="POLYCYSTIC KIDNEY AND HEPATIC DISEASE 1 (AUTOSOMAL RECESSIVE)-LIKE 1"/>
    <property type="match status" value="1"/>
</dbReference>
<dbReference type="EMBL" id="JBHSKX010000002">
    <property type="protein sequence ID" value="MFC5368100.1"/>
    <property type="molecule type" value="Genomic_DNA"/>
</dbReference>
<dbReference type="SUPFAM" id="SSF51126">
    <property type="entry name" value="Pectin lyase-like"/>
    <property type="match status" value="1"/>
</dbReference>
<evidence type="ECO:0000256" key="3">
    <source>
        <dbReference type="ARBA" id="ARBA00022729"/>
    </source>
</evidence>
<dbReference type="PROSITE" id="PS51318">
    <property type="entry name" value="TAT"/>
    <property type="match status" value="1"/>
</dbReference>
<evidence type="ECO:0000256" key="5">
    <source>
        <dbReference type="SAM" id="MobiDB-lite"/>
    </source>
</evidence>
<dbReference type="PANTHER" id="PTHR46769:SF2">
    <property type="entry name" value="FIBROCYSTIN-L ISOFORM 2 PRECURSOR-RELATED"/>
    <property type="match status" value="1"/>
</dbReference>
<feature type="domain" description="G8" evidence="6">
    <location>
        <begin position="97"/>
        <end position="223"/>
    </location>
</feature>
<evidence type="ECO:0000313" key="8">
    <source>
        <dbReference type="Proteomes" id="UP001596201"/>
    </source>
</evidence>
<evidence type="ECO:0000256" key="2">
    <source>
        <dbReference type="ARBA" id="ARBA00022475"/>
    </source>
</evidence>
<feature type="region of interest" description="Disordered" evidence="5">
    <location>
        <begin position="585"/>
        <end position="606"/>
    </location>
</feature>
<proteinExistence type="predicted"/>
<accession>A0ABD5RDI9</accession>
<keyword evidence="2" id="KW-1003">Cell membrane</keyword>
<dbReference type="InterPro" id="IPR011050">
    <property type="entry name" value="Pectin_lyase_fold/virulence"/>
</dbReference>
<dbReference type="GO" id="GO:0005886">
    <property type="term" value="C:plasma membrane"/>
    <property type="evidence" value="ECO:0007669"/>
    <property type="project" value="UniProtKB-SubCell"/>
</dbReference>
<comment type="caution">
    <text evidence="7">The sequence shown here is derived from an EMBL/GenBank/DDBJ whole genome shotgun (WGS) entry which is preliminary data.</text>
</comment>
<gene>
    <name evidence="7" type="ORF">ACFPJ5_14285</name>
</gene>
<evidence type="ECO:0000256" key="4">
    <source>
        <dbReference type="ARBA" id="ARBA00023180"/>
    </source>
</evidence>
<organism evidence="7 8">
    <name type="scientific">Salinirubrum litoreum</name>
    <dbReference type="NCBI Taxonomy" id="1126234"/>
    <lineage>
        <taxon>Archaea</taxon>
        <taxon>Methanobacteriati</taxon>
        <taxon>Methanobacteriota</taxon>
        <taxon>Stenosarchaea group</taxon>
        <taxon>Halobacteria</taxon>
        <taxon>Halobacteriales</taxon>
        <taxon>Haloferacaceae</taxon>
        <taxon>Salinirubrum</taxon>
    </lineage>
</organism>
<comment type="subcellular location">
    <subcellularLocation>
        <location evidence="1">Cell membrane</location>
    </subcellularLocation>
</comment>
<evidence type="ECO:0000259" key="6">
    <source>
        <dbReference type="PROSITE" id="PS51484"/>
    </source>
</evidence>
<dbReference type="Pfam" id="PF24606">
    <property type="entry name" value="CEMIP_beta-hel"/>
    <property type="match status" value="1"/>
</dbReference>